<protein>
    <submittedName>
        <fullName evidence="2">Uncharacterized protein</fullName>
    </submittedName>
</protein>
<organism evidence="2 3">
    <name type="scientific">Actinomycetospora straminea</name>
    <dbReference type="NCBI Taxonomy" id="663607"/>
    <lineage>
        <taxon>Bacteria</taxon>
        <taxon>Bacillati</taxon>
        <taxon>Actinomycetota</taxon>
        <taxon>Actinomycetes</taxon>
        <taxon>Pseudonocardiales</taxon>
        <taxon>Pseudonocardiaceae</taxon>
        <taxon>Actinomycetospora</taxon>
    </lineage>
</organism>
<keyword evidence="3" id="KW-1185">Reference proteome</keyword>
<evidence type="ECO:0000313" key="2">
    <source>
        <dbReference type="EMBL" id="GAA4893538.1"/>
    </source>
</evidence>
<proteinExistence type="predicted"/>
<dbReference type="EMBL" id="BAABHQ010000024">
    <property type="protein sequence ID" value="GAA4893538.1"/>
    <property type="molecule type" value="Genomic_DNA"/>
</dbReference>
<reference evidence="3" key="1">
    <citation type="journal article" date="2019" name="Int. J. Syst. Evol. Microbiol.">
        <title>The Global Catalogue of Microorganisms (GCM) 10K type strain sequencing project: providing services to taxonomists for standard genome sequencing and annotation.</title>
        <authorList>
            <consortium name="The Broad Institute Genomics Platform"/>
            <consortium name="The Broad Institute Genome Sequencing Center for Infectious Disease"/>
            <person name="Wu L."/>
            <person name="Ma J."/>
        </authorList>
    </citation>
    <scope>NUCLEOTIDE SEQUENCE [LARGE SCALE GENOMIC DNA]</scope>
    <source>
        <strain evidence="3">JCM 17983</strain>
    </source>
</reference>
<evidence type="ECO:0000313" key="3">
    <source>
        <dbReference type="Proteomes" id="UP001500457"/>
    </source>
</evidence>
<feature type="region of interest" description="Disordered" evidence="1">
    <location>
        <begin position="34"/>
        <end position="60"/>
    </location>
</feature>
<evidence type="ECO:0000256" key="1">
    <source>
        <dbReference type="SAM" id="MobiDB-lite"/>
    </source>
</evidence>
<feature type="compositionally biased region" description="Basic and acidic residues" evidence="1">
    <location>
        <begin position="44"/>
        <end position="60"/>
    </location>
</feature>
<accession>A0ABP9F413</accession>
<dbReference type="RefSeq" id="WP_274232238.1">
    <property type="nucleotide sequence ID" value="NZ_BAABHQ010000024.1"/>
</dbReference>
<name>A0ABP9F413_9PSEU</name>
<dbReference type="Proteomes" id="UP001500457">
    <property type="component" value="Unassembled WGS sequence"/>
</dbReference>
<sequence length="169" mass="18196">MTRNLLTGAITVDDLPAATAAFIRAQGAKRGLDGDPLDGVTHGLRTDEDTHERLSSGPRVEHHTTEMLLSPTLLVIAYRQGHDDRYDRVDPAARVSFHRLDQLELVDAPVEKRARTLGAHAHGVLSLASRPVGGPPRRATRHIPTGNAPEAATFRTALAAAVERARADA</sequence>
<gene>
    <name evidence="2" type="ORF">GCM10023203_54590</name>
</gene>
<comment type="caution">
    <text evidence="2">The sequence shown here is derived from an EMBL/GenBank/DDBJ whole genome shotgun (WGS) entry which is preliminary data.</text>
</comment>